<comment type="subcellular location">
    <subcellularLocation>
        <location evidence="2">Cell membrane</location>
        <topology evidence="2">Multi-pass membrane protein</topology>
    </subcellularLocation>
</comment>
<keyword evidence="15 19" id="KW-0472">Membrane</keyword>
<comment type="catalytic activity">
    <reaction evidence="1 18">
        <text>a 1,2-diacyl-sn-glycero-3-phosphate + CTP + H(+) = a CDP-1,2-diacyl-sn-glycerol + diphosphate</text>
        <dbReference type="Rhea" id="RHEA:16229"/>
        <dbReference type="ChEBI" id="CHEBI:15378"/>
        <dbReference type="ChEBI" id="CHEBI:33019"/>
        <dbReference type="ChEBI" id="CHEBI:37563"/>
        <dbReference type="ChEBI" id="CHEBI:58332"/>
        <dbReference type="ChEBI" id="CHEBI:58608"/>
        <dbReference type="EC" id="2.7.7.41"/>
    </reaction>
</comment>
<evidence type="ECO:0000256" key="17">
    <source>
        <dbReference type="ARBA" id="ARBA00023264"/>
    </source>
</evidence>
<organism evidence="20 21">
    <name type="scientific">Chitinophaga oryziterrae</name>
    <dbReference type="NCBI Taxonomy" id="1031224"/>
    <lineage>
        <taxon>Bacteria</taxon>
        <taxon>Pseudomonadati</taxon>
        <taxon>Bacteroidota</taxon>
        <taxon>Chitinophagia</taxon>
        <taxon>Chitinophagales</taxon>
        <taxon>Chitinophagaceae</taxon>
        <taxon>Chitinophaga</taxon>
    </lineage>
</organism>
<comment type="caution">
    <text evidence="20">The sequence shown here is derived from an EMBL/GenBank/DDBJ whole genome shotgun (WGS) entry which is preliminary data.</text>
</comment>
<accession>A0A6N8JH79</accession>
<evidence type="ECO:0000256" key="2">
    <source>
        <dbReference type="ARBA" id="ARBA00004651"/>
    </source>
</evidence>
<protein>
    <recommendedName>
        <fullName evidence="7 18">Phosphatidate cytidylyltransferase</fullName>
        <ecNumber evidence="6 18">2.7.7.41</ecNumber>
    </recommendedName>
</protein>
<evidence type="ECO:0000256" key="11">
    <source>
        <dbReference type="ARBA" id="ARBA00022692"/>
    </source>
</evidence>
<feature type="transmembrane region" description="Helical" evidence="19">
    <location>
        <begin position="254"/>
        <end position="273"/>
    </location>
</feature>
<proteinExistence type="inferred from homology"/>
<evidence type="ECO:0000256" key="19">
    <source>
        <dbReference type="SAM" id="Phobius"/>
    </source>
</evidence>
<comment type="similarity">
    <text evidence="5 18">Belongs to the CDS family.</text>
</comment>
<evidence type="ECO:0000256" key="18">
    <source>
        <dbReference type="RuleBase" id="RU003938"/>
    </source>
</evidence>
<feature type="transmembrane region" description="Helical" evidence="19">
    <location>
        <begin position="208"/>
        <end position="227"/>
    </location>
</feature>
<evidence type="ECO:0000256" key="16">
    <source>
        <dbReference type="ARBA" id="ARBA00023209"/>
    </source>
</evidence>
<feature type="transmembrane region" description="Helical" evidence="19">
    <location>
        <begin position="112"/>
        <end position="132"/>
    </location>
</feature>
<evidence type="ECO:0000313" key="21">
    <source>
        <dbReference type="Proteomes" id="UP000468388"/>
    </source>
</evidence>
<keyword evidence="13 19" id="KW-1133">Transmembrane helix</keyword>
<reference evidence="20 21" key="1">
    <citation type="submission" date="2019-12" db="EMBL/GenBank/DDBJ databases">
        <title>The draft genomic sequence of strain Chitinophaga oryziterrae JCM 16595.</title>
        <authorList>
            <person name="Zhang X."/>
        </authorList>
    </citation>
    <scope>NUCLEOTIDE SEQUENCE [LARGE SCALE GENOMIC DNA]</scope>
    <source>
        <strain evidence="20 21">JCM 16595</strain>
    </source>
</reference>
<dbReference type="PANTHER" id="PTHR46382">
    <property type="entry name" value="PHOSPHATIDATE CYTIDYLYLTRANSFERASE"/>
    <property type="match status" value="1"/>
</dbReference>
<dbReference type="GO" id="GO:0016024">
    <property type="term" value="P:CDP-diacylglycerol biosynthetic process"/>
    <property type="evidence" value="ECO:0007669"/>
    <property type="project" value="UniProtKB-UniPathway"/>
</dbReference>
<dbReference type="GO" id="GO:0005886">
    <property type="term" value="C:plasma membrane"/>
    <property type="evidence" value="ECO:0007669"/>
    <property type="project" value="UniProtKB-SubCell"/>
</dbReference>
<evidence type="ECO:0000256" key="6">
    <source>
        <dbReference type="ARBA" id="ARBA00012487"/>
    </source>
</evidence>
<evidence type="ECO:0000256" key="3">
    <source>
        <dbReference type="ARBA" id="ARBA00005119"/>
    </source>
</evidence>
<comment type="pathway">
    <text evidence="4">Lipid metabolism.</text>
</comment>
<feature type="transmembrane region" description="Helical" evidence="19">
    <location>
        <begin position="81"/>
        <end position="100"/>
    </location>
</feature>
<evidence type="ECO:0000256" key="7">
    <source>
        <dbReference type="ARBA" id="ARBA00019373"/>
    </source>
</evidence>
<evidence type="ECO:0000256" key="15">
    <source>
        <dbReference type="ARBA" id="ARBA00023136"/>
    </source>
</evidence>
<keyword evidence="11 18" id="KW-0812">Transmembrane</keyword>
<dbReference type="EMBL" id="WRXO01000011">
    <property type="protein sequence ID" value="MVT44570.1"/>
    <property type="molecule type" value="Genomic_DNA"/>
</dbReference>
<feature type="transmembrane region" description="Helical" evidence="19">
    <location>
        <begin position="12"/>
        <end position="45"/>
    </location>
</feature>
<evidence type="ECO:0000256" key="13">
    <source>
        <dbReference type="ARBA" id="ARBA00022989"/>
    </source>
</evidence>
<evidence type="ECO:0000256" key="8">
    <source>
        <dbReference type="ARBA" id="ARBA00022475"/>
    </source>
</evidence>
<evidence type="ECO:0000256" key="1">
    <source>
        <dbReference type="ARBA" id="ARBA00001698"/>
    </source>
</evidence>
<dbReference type="GO" id="GO:0004605">
    <property type="term" value="F:phosphatidate cytidylyltransferase activity"/>
    <property type="evidence" value="ECO:0007669"/>
    <property type="project" value="UniProtKB-EC"/>
</dbReference>
<keyword evidence="9" id="KW-0444">Lipid biosynthesis</keyword>
<dbReference type="InterPro" id="IPR000374">
    <property type="entry name" value="PC_trans"/>
</dbReference>
<feature type="transmembrane region" description="Helical" evidence="19">
    <location>
        <begin position="144"/>
        <end position="162"/>
    </location>
</feature>
<keyword evidence="8" id="KW-1003">Cell membrane</keyword>
<dbReference type="Proteomes" id="UP000468388">
    <property type="component" value="Unassembled WGS sequence"/>
</dbReference>
<evidence type="ECO:0000313" key="20">
    <source>
        <dbReference type="EMBL" id="MVT44570.1"/>
    </source>
</evidence>
<feature type="transmembrane region" description="Helical" evidence="19">
    <location>
        <begin position="57"/>
        <end position="75"/>
    </location>
</feature>
<dbReference type="Pfam" id="PF01148">
    <property type="entry name" value="CTP_transf_1"/>
    <property type="match status" value="1"/>
</dbReference>
<evidence type="ECO:0000256" key="12">
    <source>
        <dbReference type="ARBA" id="ARBA00022695"/>
    </source>
</evidence>
<name>A0A6N8JH79_9BACT</name>
<keyword evidence="10 18" id="KW-0808">Transferase</keyword>
<comment type="pathway">
    <text evidence="3 18">Phospholipid metabolism; CDP-diacylglycerol biosynthesis; CDP-diacylglycerol from sn-glycerol 3-phosphate: step 3/3.</text>
</comment>
<dbReference type="OrthoDB" id="9799199at2"/>
<dbReference type="AlphaFoldDB" id="A0A6N8JH79"/>
<feature type="transmembrane region" description="Helical" evidence="19">
    <location>
        <begin position="183"/>
        <end position="202"/>
    </location>
</feature>
<evidence type="ECO:0000256" key="10">
    <source>
        <dbReference type="ARBA" id="ARBA00022679"/>
    </source>
</evidence>
<sequence length="274" mass="30379">MTELSKRIYTGVLLVFAITLSIRIHAVSFILLITLINLLALLEFYRLFRSSTQTPRVIAGVALSFSLLVSLTLFLTNVSGWKIMLINIPVAFSIFIIELYSRSNAPFHNLAFTFLGIIFITIPLCFFISIAFNRGSQWSYEFQIPLGYFFILWAGDSCAYVAGKTFGRHKLFKRISPKKTVEGSIGSLVASLLVAYITSLYFTSVDESTWIGMGIIIVIAGTFGDLIKSMMKRSLGVKDSGNMLPGHGGILDRFDSLLGSAPFVFCFLALYPIA</sequence>
<evidence type="ECO:0000256" key="4">
    <source>
        <dbReference type="ARBA" id="ARBA00005189"/>
    </source>
</evidence>
<evidence type="ECO:0000256" key="5">
    <source>
        <dbReference type="ARBA" id="ARBA00010185"/>
    </source>
</evidence>
<keyword evidence="16" id="KW-0594">Phospholipid biosynthesis</keyword>
<keyword evidence="21" id="KW-1185">Reference proteome</keyword>
<dbReference type="PROSITE" id="PS01315">
    <property type="entry name" value="CDS"/>
    <property type="match status" value="1"/>
</dbReference>
<dbReference type="PANTHER" id="PTHR46382:SF1">
    <property type="entry name" value="PHOSPHATIDATE CYTIDYLYLTRANSFERASE"/>
    <property type="match status" value="1"/>
</dbReference>
<evidence type="ECO:0000256" key="14">
    <source>
        <dbReference type="ARBA" id="ARBA00023098"/>
    </source>
</evidence>
<keyword evidence="12 18" id="KW-0548">Nucleotidyltransferase</keyword>
<keyword evidence="17" id="KW-1208">Phospholipid metabolism</keyword>
<evidence type="ECO:0000256" key="9">
    <source>
        <dbReference type="ARBA" id="ARBA00022516"/>
    </source>
</evidence>
<keyword evidence="14" id="KW-0443">Lipid metabolism</keyword>
<gene>
    <name evidence="20" type="ORF">GO495_28505</name>
</gene>
<dbReference type="EC" id="2.7.7.41" evidence="6 18"/>
<dbReference type="UniPathway" id="UPA00557">
    <property type="reaction ID" value="UER00614"/>
</dbReference>